<dbReference type="PANTHER" id="PTHR12526:SF630">
    <property type="entry name" value="GLYCOSYLTRANSFERASE"/>
    <property type="match status" value="1"/>
</dbReference>
<dbReference type="InterPro" id="IPR001296">
    <property type="entry name" value="Glyco_trans_1"/>
</dbReference>
<dbReference type="KEGG" id="afs:AFR_02400"/>
<dbReference type="AlphaFoldDB" id="U5VPP0"/>
<protein>
    <submittedName>
        <fullName evidence="3">Putative glycosyltransferase</fullName>
    </submittedName>
</protein>
<organism evidence="3 4">
    <name type="scientific">Actinoplanes friuliensis DSM 7358</name>
    <dbReference type="NCBI Taxonomy" id="1246995"/>
    <lineage>
        <taxon>Bacteria</taxon>
        <taxon>Bacillati</taxon>
        <taxon>Actinomycetota</taxon>
        <taxon>Actinomycetes</taxon>
        <taxon>Micromonosporales</taxon>
        <taxon>Micromonosporaceae</taxon>
        <taxon>Actinoplanes</taxon>
    </lineage>
</organism>
<dbReference type="STRING" id="1246995.AFR_02400"/>
<accession>U5VPP0</accession>
<evidence type="ECO:0000313" key="4">
    <source>
        <dbReference type="Proteomes" id="UP000017746"/>
    </source>
</evidence>
<evidence type="ECO:0000256" key="1">
    <source>
        <dbReference type="ARBA" id="ARBA00022679"/>
    </source>
</evidence>
<dbReference type="EMBL" id="CP006272">
    <property type="protein sequence ID" value="AGZ38769.1"/>
    <property type="molecule type" value="Genomic_DNA"/>
</dbReference>
<dbReference type="eggNOG" id="COG0438">
    <property type="taxonomic scope" value="Bacteria"/>
</dbReference>
<dbReference type="Proteomes" id="UP000017746">
    <property type="component" value="Chromosome"/>
</dbReference>
<dbReference type="GO" id="GO:0016757">
    <property type="term" value="F:glycosyltransferase activity"/>
    <property type="evidence" value="ECO:0007669"/>
    <property type="project" value="InterPro"/>
</dbReference>
<feature type="domain" description="Glycosyl transferase family 1" evidence="2">
    <location>
        <begin position="191"/>
        <end position="347"/>
    </location>
</feature>
<reference evidence="3 4" key="1">
    <citation type="journal article" date="2014" name="J. Biotechnol.">
        <title>Complete genome sequence of the actinobacterium Actinoplanes friuliensis HAG 010964, producer of the lipopeptide antibiotic friulimycin.</title>
        <authorList>
            <person name="Ruckert C."/>
            <person name="Szczepanowski R."/>
            <person name="Albersmeier A."/>
            <person name="Goesmann A."/>
            <person name="Fischer N."/>
            <person name="Steinkamper A."/>
            <person name="Puhler A."/>
            <person name="Biener R."/>
            <person name="Schwartz D."/>
            <person name="Kalinowski J."/>
        </authorList>
    </citation>
    <scope>NUCLEOTIDE SEQUENCE [LARGE SCALE GENOMIC DNA]</scope>
    <source>
        <strain evidence="3 4">DSM 7358</strain>
    </source>
</reference>
<dbReference type="Gene3D" id="3.40.50.2000">
    <property type="entry name" value="Glycogen Phosphorylase B"/>
    <property type="match status" value="1"/>
</dbReference>
<dbReference type="Pfam" id="PF00534">
    <property type="entry name" value="Glycos_transf_1"/>
    <property type="match status" value="1"/>
</dbReference>
<proteinExistence type="predicted"/>
<dbReference type="HOGENOM" id="CLU_009583_0_0_11"/>
<gene>
    <name evidence="3" type="ORF">AFR_02400</name>
</gene>
<dbReference type="CDD" id="cd03820">
    <property type="entry name" value="GT4_AmsD-like"/>
    <property type="match status" value="1"/>
</dbReference>
<dbReference type="PATRIC" id="fig|1246995.3.peg.485"/>
<dbReference type="PANTHER" id="PTHR12526">
    <property type="entry name" value="GLYCOSYLTRANSFERASE"/>
    <property type="match status" value="1"/>
</dbReference>
<evidence type="ECO:0000259" key="2">
    <source>
        <dbReference type="Pfam" id="PF00534"/>
    </source>
</evidence>
<sequence>MNQANSLCADHDVEIASVYRSAEVPIFAVDPRVRLVPLTNLRGDGRVWTDPPERKRRRLPHKTRRFANRLPHGNDFRYKRWDPLVDLAILRYLWAAKDGVLVTTRPGLNLFSAWFAPRRLVRVAQDHMNFDHYKPALRAAILKAYPRLDAVAVLTEHDRETYRAGLDGTGVRLERIPNGIPPWPLPPAELTSKVLVAAGRLVPQKGFDLLIDAFARVHAKHPDWQLRIFGTGAKHKRLAAQIDELGLEGGVELRGLDKRLDEQLSQASIYVLSSRFEGLPMVLLEAAAAGVPAVAFDCPTGPAEVIADGKDGLLIPPEDVEALAEGICRLIEHPDDRRAMGAAARERSYRHSMLTVRQEWERLFTELSTSRGASPS</sequence>
<dbReference type="SUPFAM" id="SSF53756">
    <property type="entry name" value="UDP-Glycosyltransferase/glycogen phosphorylase"/>
    <property type="match status" value="1"/>
</dbReference>
<name>U5VPP0_9ACTN</name>
<keyword evidence="4" id="KW-1185">Reference proteome</keyword>
<evidence type="ECO:0000313" key="3">
    <source>
        <dbReference type="EMBL" id="AGZ38769.1"/>
    </source>
</evidence>
<keyword evidence="1 3" id="KW-0808">Transferase</keyword>